<name>C4JS98_UNCRE</name>
<dbReference type="EMBL" id="CH476617">
    <property type="protein sequence ID" value="EEP80495.1"/>
    <property type="molecule type" value="Genomic_DNA"/>
</dbReference>
<evidence type="ECO:0000313" key="3">
    <source>
        <dbReference type="Proteomes" id="UP000002058"/>
    </source>
</evidence>
<evidence type="ECO:0000256" key="1">
    <source>
        <dbReference type="SAM" id="MobiDB-lite"/>
    </source>
</evidence>
<gene>
    <name evidence="2" type="ORF">UREG_05337</name>
</gene>
<accession>C4JS98</accession>
<keyword evidence="3" id="KW-1185">Reference proteome</keyword>
<organism evidence="2 3">
    <name type="scientific">Uncinocarpus reesii (strain UAMH 1704)</name>
    <dbReference type="NCBI Taxonomy" id="336963"/>
    <lineage>
        <taxon>Eukaryota</taxon>
        <taxon>Fungi</taxon>
        <taxon>Dikarya</taxon>
        <taxon>Ascomycota</taxon>
        <taxon>Pezizomycotina</taxon>
        <taxon>Eurotiomycetes</taxon>
        <taxon>Eurotiomycetidae</taxon>
        <taxon>Onygenales</taxon>
        <taxon>Onygenaceae</taxon>
        <taxon>Uncinocarpus</taxon>
    </lineage>
</organism>
<dbReference type="AlphaFoldDB" id="C4JS98"/>
<dbReference type="STRING" id="336963.C4JS98"/>
<dbReference type="HOGENOM" id="CLU_1612043_0_0_1"/>
<feature type="compositionally biased region" description="Basic and acidic residues" evidence="1">
    <location>
        <begin position="83"/>
        <end position="93"/>
    </location>
</feature>
<sequence length="165" mass="18924">MCWLRADDTKNIFRYGIIRTQEWRQAAMQNLHLWEMDLDYARAQIPEDERQRTPPNSEYVPSSPLGPEAETRKIYTRSQTRRAPQERPRHSESSDSSDSDSNQVVPSQCYAKETFPVGQVARVNLTLQNSALKNACLVLSKRLVGSQLPECRATPTGSRWQPSPY</sequence>
<dbReference type="OrthoDB" id="2156052at2759"/>
<feature type="region of interest" description="Disordered" evidence="1">
    <location>
        <begin position="47"/>
        <end position="105"/>
    </location>
</feature>
<protein>
    <submittedName>
        <fullName evidence="2">Uncharacterized protein</fullName>
    </submittedName>
</protein>
<proteinExistence type="predicted"/>
<reference evidence="3" key="1">
    <citation type="journal article" date="2009" name="Genome Res.">
        <title>Comparative genomic analyses of the human fungal pathogens Coccidioides and their relatives.</title>
        <authorList>
            <person name="Sharpton T.J."/>
            <person name="Stajich J.E."/>
            <person name="Rounsley S.D."/>
            <person name="Gardner M.J."/>
            <person name="Wortman J.R."/>
            <person name="Jordar V.S."/>
            <person name="Maiti R."/>
            <person name="Kodira C.D."/>
            <person name="Neafsey D.E."/>
            <person name="Zeng Q."/>
            <person name="Hung C.-Y."/>
            <person name="McMahan C."/>
            <person name="Muszewska A."/>
            <person name="Grynberg M."/>
            <person name="Mandel M.A."/>
            <person name="Kellner E.M."/>
            <person name="Barker B.M."/>
            <person name="Galgiani J.N."/>
            <person name="Orbach M.J."/>
            <person name="Kirkland T.N."/>
            <person name="Cole G.T."/>
            <person name="Henn M.R."/>
            <person name="Birren B.W."/>
            <person name="Taylor J.W."/>
        </authorList>
    </citation>
    <scope>NUCLEOTIDE SEQUENCE [LARGE SCALE GENOMIC DNA]</scope>
    <source>
        <strain evidence="3">UAMH 1704</strain>
    </source>
</reference>
<dbReference type="RefSeq" id="XP_002584648.1">
    <property type="nucleotide sequence ID" value="XM_002584602.1"/>
</dbReference>
<dbReference type="KEGG" id="ure:UREG_05337"/>
<evidence type="ECO:0000313" key="2">
    <source>
        <dbReference type="EMBL" id="EEP80495.1"/>
    </source>
</evidence>
<dbReference type="InParanoid" id="C4JS98"/>
<dbReference type="VEuPathDB" id="FungiDB:UREG_05337"/>
<dbReference type="Proteomes" id="UP000002058">
    <property type="component" value="Unassembled WGS sequence"/>
</dbReference>
<dbReference type="GeneID" id="8440518"/>